<organism evidence="1 2">
    <name type="scientific">Kluyvera cryocrescens</name>
    <name type="common">Kluyvera citrophila</name>
    <dbReference type="NCBI Taxonomy" id="580"/>
    <lineage>
        <taxon>Bacteria</taxon>
        <taxon>Pseudomonadati</taxon>
        <taxon>Pseudomonadota</taxon>
        <taxon>Gammaproteobacteria</taxon>
        <taxon>Enterobacterales</taxon>
        <taxon>Enterobacteriaceae</taxon>
        <taxon>Kluyvera</taxon>
    </lineage>
</organism>
<dbReference type="EMBL" id="CAADJD010000023">
    <property type="protein sequence ID" value="VFS76979.1"/>
    <property type="molecule type" value="Genomic_DNA"/>
</dbReference>
<reference evidence="1 2" key="1">
    <citation type="submission" date="2019-03" db="EMBL/GenBank/DDBJ databases">
        <authorList>
            <consortium name="Pathogen Informatics"/>
        </authorList>
    </citation>
    <scope>NUCLEOTIDE SEQUENCE [LARGE SCALE GENOMIC DNA]</scope>
    <source>
        <strain evidence="1 2">NCTC12993</strain>
    </source>
</reference>
<dbReference type="Proteomes" id="UP000401081">
    <property type="component" value="Unassembled WGS sequence"/>
</dbReference>
<dbReference type="AlphaFoldDB" id="A0A485C8C6"/>
<accession>A0A485C8C6</accession>
<evidence type="ECO:0000313" key="2">
    <source>
        <dbReference type="Proteomes" id="UP000401081"/>
    </source>
</evidence>
<evidence type="ECO:0008006" key="3">
    <source>
        <dbReference type="Google" id="ProtNLM"/>
    </source>
</evidence>
<name>A0A485C8C6_KLUCR</name>
<sequence length="76" mass="8665">MSRPQRWTFRFVCRWLGLLDELVKSRGLGLIFISHDINLVRPASAIAWLVDVRRASGGVHRACDLDHAQHPVYARG</sequence>
<protein>
    <recommendedName>
        <fullName evidence="3">Glutathione import ATP-binding protein GsiA</fullName>
    </recommendedName>
</protein>
<gene>
    <name evidence="1" type="ORF">NCTC12993_05514</name>
</gene>
<keyword evidence="2" id="KW-1185">Reference proteome</keyword>
<proteinExistence type="predicted"/>
<evidence type="ECO:0000313" key="1">
    <source>
        <dbReference type="EMBL" id="VFS76979.1"/>
    </source>
</evidence>